<dbReference type="EMBL" id="JAFITR010000066">
    <property type="protein sequence ID" value="MBN4067114.1"/>
    <property type="molecule type" value="Genomic_DNA"/>
</dbReference>
<reference evidence="1 2" key="1">
    <citation type="submission" date="2021-02" db="EMBL/GenBank/DDBJ databases">
        <title>Activity-based single-cell genomes from oceanic crustal fluid captures similar information to metagenomic and metatranscriptomic surveys with orders of magnitude less sampling.</title>
        <authorList>
            <person name="D'Angelo T.S."/>
            <person name="Orcutt B.N."/>
        </authorList>
    </citation>
    <scope>NUCLEOTIDE SEQUENCE [LARGE SCALE GENOMIC DNA]</scope>
    <source>
        <strain evidence="1">AH-315-G07</strain>
    </source>
</reference>
<accession>A0ABS3ARF9</accession>
<organism evidence="1 2">
    <name type="scientific">Simkania negevensis</name>
    <dbReference type="NCBI Taxonomy" id="83561"/>
    <lineage>
        <taxon>Bacteria</taxon>
        <taxon>Pseudomonadati</taxon>
        <taxon>Chlamydiota</taxon>
        <taxon>Chlamydiia</taxon>
        <taxon>Parachlamydiales</taxon>
        <taxon>Simkaniaceae</taxon>
        <taxon>Simkania</taxon>
    </lineage>
</organism>
<protein>
    <submittedName>
        <fullName evidence="1">Uncharacterized protein</fullName>
    </submittedName>
</protein>
<keyword evidence="2" id="KW-1185">Reference proteome</keyword>
<dbReference type="SUPFAM" id="SSF82185">
    <property type="entry name" value="Histone H3 K4-specific methyltransferase SET7/9 N-terminal domain"/>
    <property type="match status" value="1"/>
</dbReference>
<evidence type="ECO:0000313" key="2">
    <source>
        <dbReference type="Proteomes" id="UP000722121"/>
    </source>
</evidence>
<dbReference type="Proteomes" id="UP000722121">
    <property type="component" value="Unassembled WGS sequence"/>
</dbReference>
<gene>
    <name evidence="1" type="ORF">JYU14_03420</name>
</gene>
<proteinExistence type="predicted"/>
<comment type="caution">
    <text evidence="1">The sequence shown here is derived from an EMBL/GenBank/DDBJ whole genome shotgun (WGS) entry which is preliminary data.</text>
</comment>
<name>A0ABS3ARF9_9BACT</name>
<dbReference type="Gene3D" id="2.20.110.10">
    <property type="entry name" value="Histone H3 K4-specific methyltransferase SET7/9 N-terminal domain"/>
    <property type="match status" value="1"/>
</dbReference>
<evidence type="ECO:0000313" key="1">
    <source>
        <dbReference type="EMBL" id="MBN4067114.1"/>
    </source>
</evidence>
<sequence>MDKKIIFLFQLIIIFSFFPSLAKADNLFSALAAKEEKTKRLHIHLDGEVLEVNLHSPSTNIEYYPNGRIKHIAIDGITILYEIDFYPGYLNAPSQPSLVQQYTSYENQLLLNGPTIRFDRKGNVLSITHWKIGKLDGAQKIYNNDIALIEERHYEMGYPVKLWNSYYINGKKATTIQFPKSIIEWEKSLVGMKHPLSRELYNAPFQHPITIEEKWYDQDGLLYKAFTRQAWKSGESFTVRNTGKATSYNPYGEIVQKREAPSGTGREELFLPGPGSITTKRSAWFDRDLFNETAVTLPQAP</sequence>